<proteinExistence type="inferred from homology"/>
<dbReference type="InterPro" id="IPR013324">
    <property type="entry name" value="RNA_pol_sigma_r3/r4-like"/>
</dbReference>
<dbReference type="GO" id="GO:0003677">
    <property type="term" value="F:DNA binding"/>
    <property type="evidence" value="ECO:0007669"/>
    <property type="project" value="InterPro"/>
</dbReference>
<dbReference type="Pfam" id="PF08281">
    <property type="entry name" value="Sigma70_r4_2"/>
    <property type="match status" value="1"/>
</dbReference>
<dbReference type="CDD" id="cd06171">
    <property type="entry name" value="Sigma70_r4"/>
    <property type="match status" value="1"/>
</dbReference>
<dbReference type="InterPro" id="IPR013325">
    <property type="entry name" value="RNA_pol_sigma_r2"/>
</dbReference>
<keyword evidence="3" id="KW-0731">Sigma factor</keyword>
<comment type="similarity">
    <text evidence="1">Belongs to the sigma-70 factor family. ECF subfamily.</text>
</comment>
<evidence type="ECO:0000313" key="8">
    <source>
        <dbReference type="Proteomes" id="UP000249891"/>
    </source>
</evidence>
<organism evidence="7 8">
    <name type="scientific">Capnocytophaga ochracea</name>
    <dbReference type="NCBI Taxonomy" id="1018"/>
    <lineage>
        <taxon>Bacteria</taxon>
        <taxon>Pseudomonadati</taxon>
        <taxon>Bacteroidota</taxon>
        <taxon>Flavobacteriia</taxon>
        <taxon>Flavobacteriales</taxon>
        <taxon>Flavobacteriaceae</taxon>
        <taxon>Capnocytophaga</taxon>
    </lineage>
</organism>
<dbReference type="GO" id="GO:0016987">
    <property type="term" value="F:sigma factor activity"/>
    <property type="evidence" value="ECO:0007669"/>
    <property type="project" value="UniProtKB-KW"/>
</dbReference>
<evidence type="ECO:0000259" key="5">
    <source>
        <dbReference type="Pfam" id="PF04542"/>
    </source>
</evidence>
<protein>
    <submittedName>
        <fullName evidence="7">Sigma-24</fullName>
    </submittedName>
</protein>
<evidence type="ECO:0000256" key="1">
    <source>
        <dbReference type="ARBA" id="ARBA00010641"/>
    </source>
</evidence>
<dbReference type="RefSeq" id="WP_128090638.1">
    <property type="nucleotide sequence ID" value="NZ_UARG01000017.1"/>
</dbReference>
<evidence type="ECO:0000259" key="6">
    <source>
        <dbReference type="Pfam" id="PF08281"/>
    </source>
</evidence>
<dbReference type="AlphaFoldDB" id="A0A2X2R7E4"/>
<dbReference type="PANTHER" id="PTHR43133">
    <property type="entry name" value="RNA POLYMERASE ECF-TYPE SIGMA FACTO"/>
    <property type="match status" value="1"/>
</dbReference>
<keyword evidence="2" id="KW-0805">Transcription regulation</keyword>
<gene>
    <name evidence="7" type="primary">rpoE_1</name>
    <name evidence="7" type="ORF">NCTC11546_00200</name>
</gene>
<dbReference type="PANTHER" id="PTHR43133:SF51">
    <property type="entry name" value="RNA POLYMERASE SIGMA FACTOR"/>
    <property type="match status" value="1"/>
</dbReference>
<dbReference type="Gene3D" id="1.10.1740.10">
    <property type="match status" value="1"/>
</dbReference>
<feature type="domain" description="RNA polymerase sigma-70 region 2" evidence="5">
    <location>
        <begin position="23"/>
        <end position="89"/>
    </location>
</feature>
<dbReference type="SUPFAM" id="SSF88659">
    <property type="entry name" value="Sigma3 and sigma4 domains of RNA polymerase sigma factors"/>
    <property type="match status" value="1"/>
</dbReference>
<dbReference type="InterPro" id="IPR039425">
    <property type="entry name" value="RNA_pol_sigma-70-like"/>
</dbReference>
<dbReference type="EMBL" id="UARG01000017">
    <property type="protein sequence ID" value="SQA76998.1"/>
    <property type="molecule type" value="Genomic_DNA"/>
</dbReference>
<dbReference type="SUPFAM" id="SSF88946">
    <property type="entry name" value="Sigma2 domain of RNA polymerase sigma factors"/>
    <property type="match status" value="1"/>
</dbReference>
<dbReference type="InterPro" id="IPR007627">
    <property type="entry name" value="RNA_pol_sigma70_r2"/>
</dbReference>
<dbReference type="Proteomes" id="UP000249891">
    <property type="component" value="Unassembled WGS sequence"/>
</dbReference>
<dbReference type="InterPro" id="IPR013249">
    <property type="entry name" value="RNA_pol_sigma70_r4_t2"/>
</dbReference>
<keyword evidence="4" id="KW-0804">Transcription</keyword>
<feature type="domain" description="RNA polymerase sigma factor 70 region 4 type 2" evidence="6">
    <location>
        <begin position="120"/>
        <end position="171"/>
    </location>
</feature>
<evidence type="ECO:0000313" key="7">
    <source>
        <dbReference type="EMBL" id="SQA76998.1"/>
    </source>
</evidence>
<evidence type="ECO:0000256" key="4">
    <source>
        <dbReference type="ARBA" id="ARBA00023163"/>
    </source>
</evidence>
<dbReference type="Pfam" id="PF04542">
    <property type="entry name" value="Sigma70_r2"/>
    <property type="match status" value="1"/>
</dbReference>
<evidence type="ECO:0000256" key="3">
    <source>
        <dbReference type="ARBA" id="ARBA00023082"/>
    </source>
</evidence>
<dbReference type="GO" id="GO:0006352">
    <property type="term" value="P:DNA-templated transcription initiation"/>
    <property type="evidence" value="ECO:0007669"/>
    <property type="project" value="InterPro"/>
</dbReference>
<dbReference type="NCBIfam" id="TIGR02937">
    <property type="entry name" value="sigma70-ECF"/>
    <property type="match status" value="1"/>
</dbReference>
<dbReference type="InterPro" id="IPR036388">
    <property type="entry name" value="WH-like_DNA-bd_sf"/>
</dbReference>
<evidence type="ECO:0000256" key="2">
    <source>
        <dbReference type="ARBA" id="ARBA00023015"/>
    </source>
</evidence>
<reference evidence="7 8" key="1">
    <citation type="submission" date="2018-06" db="EMBL/GenBank/DDBJ databases">
        <authorList>
            <consortium name="Pathogen Informatics"/>
            <person name="Doyle S."/>
        </authorList>
    </citation>
    <scope>NUCLEOTIDE SEQUENCE [LARGE SCALE GENOMIC DNA]</scope>
    <source>
        <strain evidence="7 8">NCTC11546</strain>
    </source>
</reference>
<accession>A0A2X2R7E4</accession>
<name>A0A2X2R7E4_CAPOC</name>
<dbReference type="InterPro" id="IPR014284">
    <property type="entry name" value="RNA_pol_sigma-70_dom"/>
</dbReference>
<sequence length="179" mass="21206">MIIDDKTIIVAMNEHPENGFRLLMNKYKKVIYWHIRRIVVEHEDAQDAVQETFIRVFRSFNTFKSKDSFRAWIYKIATNEALRLLSRRKEEQLSLDSLEIYANSIMSANYVDYTDLESVKLQKAILSLPTKQQLAFNLRYYDELNYNEIAQITNSTIANVKANYHNAKNKIVEYMKTHD</sequence>
<dbReference type="Gene3D" id="1.10.10.10">
    <property type="entry name" value="Winged helix-like DNA-binding domain superfamily/Winged helix DNA-binding domain"/>
    <property type="match status" value="1"/>
</dbReference>